<keyword evidence="3" id="KW-1185">Reference proteome</keyword>
<proteinExistence type="predicted"/>
<protein>
    <recommendedName>
        <fullName evidence="1">Lipocalin-like domain-containing protein</fullName>
    </recommendedName>
</protein>
<organism evidence="2 3">
    <name type="scientific">Aequorivita ciconiae</name>
    <dbReference type="NCBI Taxonomy" id="2494375"/>
    <lineage>
        <taxon>Bacteria</taxon>
        <taxon>Pseudomonadati</taxon>
        <taxon>Bacteroidota</taxon>
        <taxon>Flavobacteriia</taxon>
        <taxon>Flavobacteriales</taxon>
        <taxon>Flavobacteriaceae</taxon>
        <taxon>Aequorivita</taxon>
    </lineage>
</organism>
<evidence type="ECO:0000313" key="2">
    <source>
        <dbReference type="EMBL" id="QAA82536.1"/>
    </source>
</evidence>
<dbReference type="PROSITE" id="PS51257">
    <property type="entry name" value="PROKAR_LIPOPROTEIN"/>
    <property type="match status" value="1"/>
</dbReference>
<evidence type="ECO:0000259" key="1">
    <source>
        <dbReference type="Pfam" id="PF13648"/>
    </source>
</evidence>
<dbReference type="KEGG" id="aev:EI546_12765"/>
<dbReference type="Pfam" id="PF13648">
    <property type="entry name" value="Lipocalin_4"/>
    <property type="match status" value="1"/>
</dbReference>
<accession>A0A410G5I0</accession>
<dbReference type="InterPro" id="IPR024311">
    <property type="entry name" value="Lipocalin-like"/>
</dbReference>
<evidence type="ECO:0000313" key="3">
    <source>
        <dbReference type="Proteomes" id="UP000285517"/>
    </source>
</evidence>
<gene>
    <name evidence="2" type="ORF">EI546_12765</name>
</gene>
<feature type="domain" description="Lipocalin-like" evidence="1">
    <location>
        <begin position="29"/>
        <end position="134"/>
    </location>
</feature>
<dbReference type="RefSeq" id="WP_128250901.1">
    <property type="nucleotide sequence ID" value="NZ_CP034951.1"/>
</dbReference>
<reference evidence="2 3" key="1">
    <citation type="submission" date="2019-01" db="EMBL/GenBank/DDBJ databases">
        <title>Complete genome sequencing of Aequorivita sp. H23M31.</title>
        <authorList>
            <person name="Bae J.-W."/>
        </authorList>
    </citation>
    <scope>NUCLEOTIDE SEQUENCE [LARGE SCALE GENOMIC DNA]</scope>
    <source>
        <strain evidence="2 3">H23M31</strain>
    </source>
</reference>
<dbReference type="Proteomes" id="UP000285517">
    <property type="component" value="Chromosome"/>
</dbReference>
<name>A0A410G5I0_9FLAO</name>
<sequence length="154" mass="16857">MKRLMSVFFIAVLFVACSSDDDNKSQATLVGSWTLVELNAALPIDFNNDGTANRNIMKEIPCYEGHASFTEDGNYLLTLSKVNAEIDGGIWNIECDGSVVNSGTYTLDGDQLTINPDNPDEESSTTTIDLNNNTVRYSMEAGDLGTVEFVLKRD</sequence>
<dbReference type="EMBL" id="CP034951">
    <property type="protein sequence ID" value="QAA82536.1"/>
    <property type="molecule type" value="Genomic_DNA"/>
</dbReference>
<dbReference type="OrthoDB" id="1442355at2"/>
<dbReference type="AlphaFoldDB" id="A0A410G5I0"/>